<reference evidence="2" key="2">
    <citation type="submission" date="2010-04" db="EMBL/GenBank/DDBJ databases">
        <authorList>
            <person name="Buell R."/>
            <person name="Hamilton J."/>
            <person name="Hostetler J."/>
        </authorList>
    </citation>
    <scope>NUCLEOTIDE SEQUENCE [LARGE SCALE GENOMIC DNA]</scope>
    <source>
        <strain evidence="2">DAOM:BR144</strain>
    </source>
</reference>
<dbReference type="AlphaFoldDB" id="K3W758"/>
<dbReference type="GO" id="GO:0005737">
    <property type="term" value="C:cytoplasm"/>
    <property type="evidence" value="ECO:0007669"/>
    <property type="project" value="TreeGrafter"/>
</dbReference>
<proteinExistence type="predicted"/>
<evidence type="ECO:0000313" key="2">
    <source>
        <dbReference type="Proteomes" id="UP000019132"/>
    </source>
</evidence>
<organism evidence="1 2">
    <name type="scientific">Globisporangium ultimum (strain ATCC 200006 / CBS 805.95 / DAOM BR144)</name>
    <name type="common">Pythium ultimum</name>
    <dbReference type="NCBI Taxonomy" id="431595"/>
    <lineage>
        <taxon>Eukaryota</taxon>
        <taxon>Sar</taxon>
        <taxon>Stramenopiles</taxon>
        <taxon>Oomycota</taxon>
        <taxon>Peronosporomycetes</taxon>
        <taxon>Pythiales</taxon>
        <taxon>Pythiaceae</taxon>
        <taxon>Globisporangium</taxon>
    </lineage>
</organism>
<dbReference type="SUPFAM" id="SSF56784">
    <property type="entry name" value="HAD-like"/>
    <property type="match status" value="1"/>
</dbReference>
<accession>K3W758</accession>
<reference evidence="1" key="3">
    <citation type="submission" date="2015-02" db="UniProtKB">
        <authorList>
            <consortium name="EnsemblProtists"/>
        </authorList>
    </citation>
    <scope>IDENTIFICATION</scope>
    <source>
        <strain evidence="1">DAOM BR144</strain>
    </source>
</reference>
<dbReference type="InterPro" id="IPR010021">
    <property type="entry name" value="PGPP1/Gep4"/>
</dbReference>
<dbReference type="EMBL" id="GL376620">
    <property type="status" value="NOT_ANNOTATED_CDS"/>
    <property type="molecule type" value="Genomic_DNA"/>
</dbReference>
<dbReference type="GO" id="GO:0008962">
    <property type="term" value="F:phosphatidylglycerophosphatase activity"/>
    <property type="evidence" value="ECO:0007669"/>
    <property type="project" value="InterPro"/>
</dbReference>
<dbReference type="eggNOG" id="KOG2961">
    <property type="taxonomic scope" value="Eukaryota"/>
</dbReference>
<dbReference type="Gene3D" id="3.40.50.1000">
    <property type="entry name" value="HAD superfamily/HAD-like"/>
    <property type="match status" value="1"/>
</dbReference>
<dbReference type="OMA" id="MLMANMM"/>
<name>K3W758_GLOUD</name>
<dbReference type="InParanoid" id="K3W758"/>
<dbReference type="InterPro" id="IPR027706">
    <property type="entry name" value="PGP_Pase"/>
</dbReference>
<reference evidence="2" key="1">
    <citation type="journal article" date="2010" name="Genome Biol.">
        <title>Genome sequence of the necrotrophic plant pathogen Pythium ultimum reveals original pathogenicity mechanisms and effector repertoire.</title>
        <authorList>
            <person name="Levesque C.A."/>
            <person name="Brouwer H."/>
            <person name="Cano L."/>
            <person name="Hamilton J.P."/>
            <person name="Holt C."/>
            <person name="Huitema E."/>
            <person name="Raffaele S."/>
            <person name="Robideau G.P."/>
            <person name="Thines M."/>
            <person name="Win J."/>
            <person name="Zerillo M.M."/>
            <person name="Beakes G.W."/>
            <person name="Boore J.L."/>
            <person name="Busam D."/>
            <person name="Dumas B."/>
            <person name="Ferriera S."/>
            <person name="Fuerstenberg S.I."/>
            <person name="Gachon C.M."/>
            <person name="Gaulin E."/>
            <person name="Govers F."/>
            <person name="Grenville-Briggs L."/>
            <person name="Horner N."/>
            <person name="Hostetler J."/>
            <person name="Jiang R.H."/>
            <person name="Johnson J."/>
            <person name="Krajaejun T."/>
            <person name="Lin H."/>
            <person name="Meijer H.J."/>
            <person name="Moore B."/>
            <person name="Morris P."/>
            <person name="Phuntmart V."/>
            <person name="Puiu D."/>
            <person name="Shetty J."/>
            <person name="Stajich J.E."/>
            <person name="Tripathy S."/>
            <person name="Wawra S."/>
            <person name="van West P."/>
            <person name="Whitty B.R."/>
            <person name="Coutinho P.M."/>
            <person name="Henrissat B."/>
            <person name="Martin F."/>
            <person name="Thomas P.D."/>
            <person name="Tyler B.M."/>
            <person name="De Vries R.P."/>
            <person name="Kamoun S."/>
            <person name="Yandell M."/>
            <person name="Tisserat N."/>
            <person name="Buell C.R."/>
        </authorList>
    </citation>
    <scope>NUCLEOTIDE SEQUENCE</scope>
    <source>
        <strain evidence="2">DAOM:BR144</strain>
    </source>
</reference>
<dbReference type="VEuPathDB" id="FungiDB:PYU1_G000799"/>
<evidence type="ECO:0000313" key="1">
    <source>
        <dbReference type="EnsemblProtists" id="PYU1_T000799"/>
    </source>
</evidence>
<dbReference type="EnsemblProtists" id="PYU1_T000799">
    <property type="protein sequence ID" value="PYU1_T000799"/>
    <property type="gene ID" value="PYU1_G000799"/>
</dbReference>
<dbReference type="NCBIfam" id="TIGR01668">
    <property type="entry name" value="YqeG_hyp_ppase"/>
    <property type="match status" value="1"/>
</dbReference>
<dbReference type="PANTHER" id="PTHR19288">
    <property type="entry name" value="4-NITROPHENYLPHOSPHATASE-RELATED"/>
    <property type="match status" value="1"/>
</dbReference>
<dbReference type="InterPro" id="IPR023214">
    <property type="entry name" value="HAD_sf"/>
</dbReference>
<dbReference type="Pfam" id="PF09419">
    <property type="entry name" value="PGP_phosphatase"/>
    <property type="match status" value="1"/>
</dbReference>
<dbReference type="InterPro" id="IPR036412">
    <property type="entry name" value="HAD-like_sf"/>
</dbReference>
<protein>
    <submittedName>
        <fullName evidence="1">Uncharacterized protein</fullName>
    </submittedName>
</protein>
<dbReference type="FunFam" id="3.40.50.1000:FF:000387">
    <property type="entry name" value="Predicted protein"/>
    <property type="match status" value="1"/>
</dbReference>
<dbReference type="STRING" id="431595.K3W758"/>
<dbReference type="HOGENOM" id="CLU_056221_3_1_1"/>
<dbReference type="Proteomes" id="UP000019132">
    <property type="component" value="Unassembled WGS sequence"/>
</dbReference>
<sequence length="213" mass="23930">MKGLNVRGVTEFCRAVVQKPHLLLPQISVKDLNDVSFQALKDRGFQGVIFDKDNTLTIPHHNEIAAHLQTPFDECRQVFGDRVLIFSNSAGSNDDPGFAKAREIEAKLHIPVLQHNEKKPGGIAHVQAHFKNEDPTKLIMIGDRYSTDVLFGNMNGLLTIRTDQFTHKGEGIVNRQLQRIEKAMIRMLLRSGVAPLEHPLMAVHTSEDDKARK</sequence>
<dbReference type="PANTHER" id="PTHR19288:SF25">
    <property type="entry name" value="PHOSPHATIDYLGLYCEROPHOSPHATASE GEP4, MITOCHONDRIAL"/>
    <property type="match status" value="1"/>
</dbReference>
<keyword evidence="2" id="KW-1185">Reference proteome</keyword>